<name>A0A0F9WV15_9ZZZZ</name>
<dbReference type="EMBL" id="LAZR01000195">
    <property type="protein sequence ID" value="KKN82733.1"/>
    <property type="molecule type" value="Genomic_DNA"/>
</dbReference>
<protein>
    <submittedName>
        <fullName evidence="1">Uncharacterized protein</fullName>
    </submittedName>
</protein>
<accession>A0A0F9WV15</accession>
<evidence type="ECO:0000313" key="1">
    <source>
        <dbReference type="EMBL" id="KKN82733.1"/>
    </source>
</evidence>
<dbReference type="AlphaFoldDB" id="A0A0F9WV15"/>
<sequence length="262" mass="30347">MINEYDYDRLLHDVKRIAITFESLSDLEDSRARSKLKVLADSEIKRFVQDLEEAKIKKLPEEELIDYSHFLFNTYLIGSMESTADKDDGKGWRTDLSPHLEARKIYVFDPTREEIAKVGMPTGEFHEKLTGLQLGGHWNKFIENMDLIWRGKSILKRNSTTGSSRLIHILGDVDYVERSKFLIMRLKAGDKPGGTIAELVIAWYRGIPVYLMTDIPKSKINKSILYFLLDSGHRQGRIFQNQSQLLDFLDKKYDLQIGEKDD</sequence>
<organism evidence="1">
    <name type="scientific">marine sediment metagenome</name>
    <dbReference type="NCBI Taxonomy" id="412755"/>
    <lineage>
        <taxon>unclassified sequences</taxon>
        <taxon>metagenomes</taxon>
        <taxon>ecological metagenomes</taxon>
    </lineage>
</organism>
<proteinExistence type="predicted"/>
<gene>
    <name evidence="1" type="ORF">LCGC14_0305570</name>
</gene>
<reference evidence="1" key="1">
    <citation type="journal article" date="2015" name="Nature">
        <title>Complex archaea that bridge the gap between prokaryotes and eukaryotes.</title>
        <authorList>
            <person name="Spang A."/>
            <person name="Saw J.H."/>
            <person name="Jorgensen S.L."/>
            <person name="Zaremba-Niedzwiedzka K."/>
            <person name="Martijn J."/>
            <person name="Lind A.E."/>
            <person name="van Eijk R."/>
            <person name="Schleper C."/>
            <person name="Guy L."/>
            <person name="Ettema T.J."/>
        </authorList>
    </citation>
    <scope>NUCLEOTIDE SEQUENCE</scope>
</reference>
<dbReference type="Gene3D" id="3.40.50.450">
    <property type="match status" value="1"/>
</dbReference>
<comment type="caution">
    <text evidence="1">The sequence shown here is derived from an EMBL/GenBank/DDBJ whole genome shotgun (WGS) entry which is preliminary data.</text>
</comment>